<protein>
    <submittedName>
        <fullName evidence="1">Uncharacterized protein</fullName>
    </submittedName>
</protein>
<evidence type="ECO:0000313" key="1">
    <source>
        <dbReference type="EMBL" id="MBW4669581.1"/>
    </source>
</evidence>
<reference evidence="1" key="2">
    <citation type="journal article" date="2022" name="Microbiol. Resour. Announc.">
        <title>Metagenome Sequencing to Explore Phylogenomics of Terrestrial Cyanobacteria.</title>
        <authorList>
            <person name="Ward R.D."/>
            <person name="Stajich J.E."/>
            <person name="Johansen J.R."/>
            <person name="Huntemann M."/>
            <person name="Clum A."/>
            <person name="Foster B."/>
            <person name="Foster B."/>
            <person name="Roux S."/>
            <person name="Palaniappan K."/>
            <person name="Varghese N."/>
            <person name="Mukherjee S."/>
            <person name="Reddy T.B.K."/>
            <person name="Daum C."/>
            <person name="Copeland A."/>
            <person name="Chen I.A."/>
            <person name="Ivanova N.N."/>
            <person name="Kyrpides N.C."/>
            <person name="Shapiro N."/>
            <person name="Eloe-Fadrosh E.A."/>
            <person name="Pietrasiak N."/>
        </authorList>
    </citation>
    <scope>NUCLEOTIDE SEQUENCE</scope>
    <source>
        <strain evidence="1">GSE-NOS-MK-12-04C</strain>
    </source>
</reference>
<dbReference type="EMBL" id="JAHHGZ010000022">
    <property type="protein sequence ID" value="MBW4669581.1"/>
    <property type="molecule type" value="Genomic_DNA"/>
</dbReference>
<dbReference type="AlphaFoldDB" id="A0A951UUH6"/>
<name>A0A951UUH6_9CYAN</name>
<organism evidence="1 2">
    <name type="scientific">Cyanomargarita calcarea GSE-NOS-MK-12-04C</name>
    <dbReference type="NCBI Taxonomy" id="2839659"/>
    <lineage>
        <taxon>Bacteria</taxon>
        <taxon>Bacillati</taxon>
        <taxon>Cyanobacteriota</taxon>
        <taxon>Cyanophyceae</taxon>
        <taxon>Nostocales</taxon>
        <taxon>Cyanomargaritaceae</taxon>
        <taxon>Cyanomargarita</taxon>
    </lineage>
</organism>
<comment type="caution">
    <text evidence="1">The sequence shown here is derived from an EMBL/GenBank/DDBJ whole genome shotgun (WGS) entry which is preliminary data.</text>
</comment>
<proteinExistence type="predicted"/>
<gene>
    <name evidence="1" type="ORF">KME60_19740</name>
</gene>
<sequence length="45" mass="5120">MKKKLDQTFIDQAFYSLLSNTGYPCATGLDGSLWKNRHINVPVTF</sequence>
<dbReference type="Proteomes" id="UP000729701">
    <property type="component" value="Unassembled WGS sequence"/>
</dbReference>
<evidence type="ECO:0000313" key="2">
    <source>
        <dbReference type="Proteomes" id="UP000729701"/>
    </source>
</evidence>
<accession>A0A951UUH6</accession>
<reference evidence="1" key="1">
    <citation type="submission" date="2021-05" db="EMBL/GenBank/DDBJ databases">
        <authorList>
            <person name="Pietrasiak N."/>
            <person name="Ward R."/>
            <person name="Stajich J.E."/>
            <person name="Kurbessoian T."/>
        </authorList>
    </citation>
    <scope>NUCLEOTIDE SEQUENCE</scope>
    <source>
        <strain evidence="1">GSE-NOS-MK-12-04C</strain>
    </source>
</reference>